<reference evidence="2" key="1">
    <citation type="journal article" date="2019" name="Int. J. Syst. Evol. Microbiol.">
        <title>The Global Catalogue of Microorganisms (GCM) 10K type strain sequencing project: providing services to taxonomists for standard genome sequencing and annotation.</title>
        <authorList>
            <consortium name="The Broad Institute Genomics Platform"/>
            <consortium name="The Broad Institute Genome Sequencing Center for Infectious Disease"/>
            <person name="Wu L."/>
            <person name="Ma J."/>
        </authorList>
    </citation>
    <scope>NUCLEOTIDE SEQUENCE [LARGE SCALE GENOMIC DNA]</scope>
    <source>
        <strain evidence="2">JCM 12763</strain>
    </source>
</reference>
<accession>A0ABW1M838</accession>
<dbReference type="RefSeq" id="WP_386405057.1">
    <property type="nucleotide sequence ID" value="NZ_JBHSPT010000102.1"/>
</dbReference>
<comment type="caution">
    <text evidence="1">The sequence shown here is derived from an EMBL/GenBank/DDBJ whole genome shotgun (WGS) entry which is preliminary data.</text>
</comment>
<proteinExistence type="predicted"/>
<gene>
    <name evidence="1" type="ORF">ACFP50_32340</name>
</gene>
<evidence type="ECO:0000313" key="2">
    <source>
        <dbReference type="Proteomes" id="UP001596242"/>
    </source>
</evidence>
<name>A0ABW1M838_9ACTN</name>
<protein>
    <submittedName>
        <fullName evidence="1">Uncharacterized protein</fullName>
    </submittedName>
</protein>
<keyword evidence="2" id="KW-1185">Reference proteome</keyword>
<evidence type="ECO:0000313" key="1">
    <source>
        <dbReference type="EMBL" id="MFC6059920.1"/>
    </source>
</evidence>
<dbReference type="EMBL" id="JBHSPT010000102">
    <property type="protein sequence ID" value="MFC6059920.1"/>
    <property type="molecule type" value="Genomic_DNA"/>
</dbReference>
<sequence>MTVEVRKKDTVHPSETGWARARRLRGQRIRTCERATLDGDAGQVRRGGDWNVVRGKD</sequence>
<organism evidence="1 2">
    <name type="scientific">Streptomyces pratens</name>
    <dbReference type="NCBI Taxonomy" id="887456"/>
    <lineage>
        <taxon>Bacteria</taxon>
        <taxon>Bacillati</taxon>
        <taxon>Actinomycetota</taxon>
        <taxon>Actinomycetes</taxon>
        <taxon>Kitasatosporales</taxon>
        <taxon>Streptomycetaceae</taxon>
        <taxon>Streptomyces</taxon>
    </lineage>
</organism>
<dbReference type="Proteomes" id="UP001596242">
    <property type="component" value="Unassembled WGS sequence"/>
</dbReference>